<dbReference type="PANTHER" id="PTHR45966">
    <property type="entry name" value="GDSL-LIKE LIPASE/ACYLHYDROLASE"/>
    <property type="match status" value="1"/>
</dbReference>
<evidence type="ECO:0000313" key="4">
    <source>
        <dbReference type="EMBL" id="KAK7841649.1"/>
    </source>
</evidence>
<evidence type="ECO:0000256" key="1">
    <source>
        <dbReference type="ARBA" id="ARBA00008668"/>
    </source>
</evidence>
<dbReference type="InterPro" id="IPR044552">
    <property type="entry name" value="GLIP1-5/GLL25"/>
</dbReference>
<keyword evidence="2 3" id="KW-0732">Signal</keyword>
<reference evidence="4 5" key="1">
    <citation type="journal article" date="2018" name="Sci. Data">
        <title>The draft genome sequence of cork oak.</title>
        <authorList>
            <person name="Ramos A.M."/>
            <person name="Usie A."/>
            <person name="Barbosa P."/>
            <person name="Barros P.M."/>
            <person name="Capote T."/>
            <person name="Chaves I."/>
            <person name="Simoes F."/>
            <person name="Abreu I."/>
            <person name="Carrasquinho I."/>
            <person name="Faro C."/>
            <person name="Guimaraes J.B."/>
            <person name="Mendonca D."/>
            <person name="Nobrega F."/>
            <person name="Rodrigues L."/>
            <person name="Saibo N.J.M."/>
            <person name="Varela M.C."/>
            <person name="Egas C."/>
            <person name="Matos J."/>
            <person name="Miguel C.M."/>
            <person name="Oliveira M.M."/>
            <person name="Ricardo C.P."/>
            <person name="Goncalves S."/>
        </authorList>
    </citation>
    <scope>NUCLEOTIDE SEQUENCE [LARGE SCALE GENOMIC DNA]</scope>
    <source>
        <strain evidence="5">cv. HL8</strain>
    </source>
</reference>
<dbReference type="GO" id="GO:0006629">
    <property type="term" value="P:lipid metabolic process"/>
    <property type="evidence" value="ECO:0007669"/>
    <property type="project" value="InterPro"/>
</dbReference>
<dbReference type="InterPro" id="IPR035669">
    <property type="entry name" value="SGNH_plant_lipase-like"/>
</dbReference>
<dbReference type="PANTHER" id="PTHR45966:SF34">
    <property type="entry name" value="GDSL-LIKE LIPASE_ACYLHYDROLASE"/>
    <property type="match status" value="1"/>
</dbReference>
<dbReference type="AlphaFoldDB" id="A0AAW0KT05"/>
<proteinExistence type="inferred from homology"/>
<dbReference type="EMBL" id="PKMF04000237">
    <property type="protein sequence ID" value="KAK7841649.1"/>
    <property type="molecule type" value="Genomic_DNA"/>
</dbReference>
<sequence>MMGLRFYLCFLVLFTSLFISTHGLGHLCLPEEHVALFIFGDSLFDAGNNNYINTTTDYQANYEPYGENFFKYSTGRYSDGRIIPDFIAEFAKLPFITPYLHPGYHQYTDGANFASAGAGALAETRQGMVIDLKTQLSYFKNFERLLSEKLDDAEAKTLLSRAVYLINIGSNDYVVPFTRNSSIFQSYSQEEYVDMVIDNLTFVIKEIYEEGGRKFGFLNLAPLGCLPLGRALNSGKTNECKHELTALSKLHNKALSEVLQNLENELNGFRYSIADTYTILSERINNPLKYGFKEGNIACCGIGPYKGINSCGGKRSIKEYELCENASEYVFFDTVHPTEKANQQFAELMWSGTPDIIGPYNLKAFTLPFITPLLYPGYYQYTDGTNFASAGAGALVETNQGFVIELKTQLSYFKNFERLLSKKLDDAEAKTLLSKAVIDLKTQLHYFKKLAKLLRTKLGDEEAKKLLARAFYLISISSNDYFALSTSNSSALQKPTLRKNMWKEICDSKLGTIGLFANCQVIELKTQLSYFKNFERLLSKKLDDAEAKTLLSKVVY</sequence>
<feature type="signal peptide" evidence="3">
    <location>
        <begin position="1"/>
        <end position="23"/>
    </location>
</feature>
<dbReference type="InterPro" id="IPR001087">
    <property type="entry name" value="GDSL"/>
</dbReference>
<dbReference type="FunFam" id="3.40.50.1110:FF:000003">
    <property type="entry name" value="GDSL esterase/lipase APG"/>
    <property type="match status" value="1"/>
</dbReference>
<keyword evidence="5" id="KW-1185">Reference proteome</keyword>
<gene>
    <name evidence="4" type="primary">GLIP1_7</name>
    <name evidence="4" type="ORF">CFP56_015116</name>
</gene>
<evidence type="ECO:0000256" key="3">
    <source>
        <dbReference type="SAM" id="SignalP"/>
    </source>
</evidence>
<dbReference type="CDD" id="cd01837">
    <property type="entry name" value="SGNH_plant_lipase_like"/>
    <property type="match status" value="1"/>
</dbReference>
<dbReference type="Gene3D" id="3.40.50.1110">
    <property type="entry name" value="SGNH hydrolase"/>
    <property type="match status" value="2"/>
</dbReference>
<comment type="caution">
    <text evidence="4">The sequence shown here is derived from an EMBL/GenBank/DDBJ whole genome shotgun (WGS) entry which is preliminary data.</text>
</comment>
<dbReference type="Proteomes" id="UP000237347">
    <property type="component" value="Unassembled WGS sequence"/>
</dbReference>
<dbReference type="GO" id="GO:0016298">
    <property type="term" value="F:lipase activity"/>
    <property type="evidence" value="ECO:0007669"/>
    <property type="project" value="InterPro"/>
</dbReference>
<dbReference type="InterPro" id="IPR036514">
    <property type="entry name" value="SGNH_hydro_sf"/>
</dbReference>
<feature type="chain" id="PRO_5043463304" evidence="3">
    <location>
        <begin position="24"/>
        <end position="556"/>
    </location>
</feature>
<evidence type="ECO:0000256" key="2">
    <source>
        <dbReference type="ARBA" id="ARBA00022729"/>
    </source>
</evidence>
<protein>
    <submittedName>
        <fullName evidence="4">Gdsl esterase/lipase 1</fullName>
    </submittedName>
</protein>
<dbReference type="PROSITE" id="PS01098">
    <property type="entry name" value="LIPASE_GDSL_SER"/>
    <property type="match status" value="1"/>
</dbReference>
<name>A0AAW0KT05_QUESU</name>
<comment type="similarity">
    <text evidence="1">Belongs to the 'GDSL' lipolytic enzyme family.</text>
</comment>
<accession>A0AAW0KT05</accession>
<dbReference type="Pfam" id="PF00657">
    <property type="entry name" value="Lipase_GDSL"/>
    <property type="match status" value="1"/>
</dbReference>
<dbReference type="InterPro" id="IPR008265">
    <property type="entry name" value="Lipase_GDSL_AS"/>
</dbReference>
<dbReference type="SUPFAM" id="SSF52266">
    <property type="entry name" value="SGNH hydrolase"/>
    <property type="match status" value="1"/>
</dbReference>
<evidence type="ECO:0000313" key="5">
    <source>
        <dbReference type="Proteomes" id="UP000237347"/>
    </source>
</evidence>
<organism evidence="4 5">
    <name type="scientific">Quercus suber</name>
    <name type="common">Cork oak</name>
    <dbReference type="NCBI Taxonomy" id="58331"/>
    <lineage>
        <taxon>Eukaryota</taxon>
        <taxon>Viridiplantae</taxon>
        <taxon>Streptophyta</taxon>
        <taxon>Embryophyta</taxon>
        <taxon>Tracheophyta</taxon>
        <taxon>Spermatophyta</taxon>
        <taxon>Magnoliopsida</taxon>
        <taxon>eudicotyledons</taxon>
        <taxon>Gunneridae</taxon>
        <taxon>Pentapetalae</taxon>
        <taxon>rosids</taxon>
        <taxon>fabids</taxon>
        <taxon>Fagales</taxon>
        <taxon>Fagaceae</taxon>
        <taxon>Quercus</taxon>
    </lineage>
</organism>